<accession>A0A9P8VPB3</accession>
<dbReference type="Proteomes" id="UP000777438">
    <property type="component" value="Unassembled WGS sequence"/>
</dbReference>
<feature type="compositionally biased region" description="Polar residues" evidence="1">
    <location>
        <begin position="57"/>
        <end position="66"/>
    </location>
</feature>
<dbReference type="AlphaFoldDB" id="A0A9P8VPB3"/>
<proteinExistence type="predicted"/>
<evidence type="ECO:0000313" key="3">
    <source>
        <dbReference type="Proteomes" id="UP000777438"/>
    </source>
</evidence>
<dbReference type="PANTHER" id="PTHR37540">
    <property type="entry name" value="TRANSCRIPTION FACTOR (ACR-2), PUTATIVE-RELATED-RELATED"/>
    <property type="match status" value="1"/>
</dbReference>
<reference evidence="2 3" key="1">
    <citation type="journal article" date="2021" name="Nat. Commun.">
        <title>Genetic determinants of endophytism in the Arabidopsis root mycobiome.</title>
        <authorList>
            <person name="Mesny F."/>
            <person name="Miyauchi S."/>
            <person name="Thiergart T."/>
            <person name="Pickel B."/>
            <person name="Atanasova L."/>
            <person name="Karlsson M."/>
            <person name="Huettel B."/>
            <person name="Barry K.W."/>
            <person name="Haridas S."/>
            <person name="Chen C."/>
            <person name="Bauer D."/>
            <person name="Andreopoulos W."/>
            <person name="Pangilinan J."/>
            <person name="LaButti K."/>
            <person name="Riley R."/>
            <person name="Lipzen A."/>
            <person name="Clum A."/>
            <person name="Drula E."/>
            <person name="Henrissat B."/>
            <person name="Kohler A."/>
            <person name="Grigoriev I.V."/>
            <person name="Martin F.M."/>
            <person name="Hacquard S."/>
        </authorList>
    </citation>
    <scope>NUCLEOTIDE SEQUENCE [LARGE SCALE GENOMIC DNA]</scope>
    <source>
        <strain evidence="2 3">MPI-CAGE-CH-0241</strain>
    </source>
</reference>
<name>A0A9P8VPB3_9HYPO</name>
<dbReference type="OrthoDB" id="3469225at2759"/>
<sequence length="481" mass="53998">MDDPQTLPPTPSSTASFKFVNLSHPGGIRENNKIQTEIRRHVMKNIGQQRRRRRPKSNTSPESAVQQPRLVRTTIASPSQSLVSISGLPVEADARVRELLHFATASSHLYQPLRNVWIEIAVTDPGAFHVTLGNTATFLAKLKGDSSPMKNPEIVRHYGRSVTLLRRRLTNATDSIQEGTIANILAHLCLSIRLSDWNGWSVHMDGLNLISKLRGGFADLGHRMPILLLLYDISGSLVFDVPPRLPLPPNILTTHAPSFRDLRRRLRASLLRVEKMSSHLSFMANILALISSAADTINLNSHSPSFWERDIEAITLLCPCIHSLLSMPRPPGDVLVLPPGDVLVLPEASDLVMREILRLVCLLLMSNLKGLFGLPSSEQESLRGKLESFVRRHARVLEDRHFELKVWALVTAALLQPRGTRGVYLQELQQNETSSTHYLPVDMIGLAREMIWVNILESPRVDNLLEEMELNNFQIGNERRK</sequence>
<evidence type="ECO:0000256" key="1">
    <source>
        <dbReference type="SAM" id="MobiDB-lite"/>
    </source>
</evidence>
<feature type="compositionally biased region" description="Basic and acidic residues" evidence="1">
    <location>
        <begin position="30"/>
        <end position="40"/>
    </location>
</feature>
<evidence type="ECO:0000313" key="2">
    <source>
        <dbReference type="EMBL" id="KAH6867394.1"/>
    </source>
</evidence>
<dbReference type="EMBL" id="JAGPYM010000104">
    <property type="protein sequence ID" value="KAH6867394.1"/>
    <property type="molecule type" value="Genomic_DNA"/>
</dbReference>
<protein>
    <submittedName>
        <fullName evidence="2">Uncharacterized protein</fullName>
    </submittedName>
</protein>
<dbReference type="PANTHER" id="PTHR37540:SF5">
    <property type="entry name" value="TRANSCRIPTION FACTOR DOMAIN-CONTAINING PROTEIN"/>
    <property type="match status" value="1"/>
</dbReference>
<feature type="compositionally biased region" description="Pro residues" evidence="1">
    <location>
        <begin position="1"/>
        <end position="11"/>
    </location>
</feature>
<keyword evidence="3" id="KW-1185">Reference proteome</keyword>
<comment type="caution">
    <text evidence="2">The sequence shown here is derived from an EMBL/GenBank/DDBJ whole genome shotgun (WGS) entry which is preliminary data.</text>
</comment>
<organism evidence="2 3">
    <name type="scientific">Thelonectria olida</name>
    <dbReference type="NCBI Taxonomy" id="1576542"/>
    <lineage>
        <taxon>Eukaryota</taxon>
        <taxon>Fungi</taxon>
        <taxon>Dikarya</taxon>
        <taxon>Ascomycota</taxon>
        <taxon>Pezizomycotina</taxon>
        <taxon>Sordariomycetes</taxon>
        <taxon>Hypocreomycetidae</taxon>
        <taxon>Hypocreales</taxon>
        <taxon>Nectriaceae</taxon>
        <taxon>Thelonectria</taxon>
    </lineage>
</organism>
<gene>
    <name evidence="2" type="ORF">B0T10DRAFT_419873</name>
</gene>
<feature type="region of interest" description="Disordered" evidence="1">
    <location>
        <begin position="1"/>
        <end position="68"/>
    </location>
</feature>